<dbReference type="Gene3D" id="3.40.190.10">
    <property type="entry name" value="Periplasmic binding protein-like II"/>
    <property type="match status" value="1"/>
</dbReference>
<dbReference type="EMBL" id="AP026709">
    <property type="protein sequence ID" value="BDQ37440.1"/>
    <property type="molecule type" value="Genomic_DNA"/>
</dbReference>
<proteinExistence type="predicted"/>
<gene>
    <name evidence="1" type="ORF">SYK_18000</name>
</gene>
<reference evidence="1 2" key="1">
    <citation type="submission" date="2022-08" db="EMBL/GenBank/DDBJ databases">
        <title>Genome Sequence of the sulphate-reducing bacterium, Pseudodesulfovibrio sp. SYK.</title>
        <authorList>
            <person name="Kondo R."/>
            <person name="Kataoka T."/>
        </authorList>
    </citation>
    <scope>NUCLEOTIDE SEQUENCE [LARGE SCALE GENOMIC DNA]</scope>
    <source>
        <strain evidence="1 2">SYK</strain>
    </source>
</reference>
<protein>
    <recommendedName>
        <fullName evidence="3">Solute-binding protein family 3/N-terminal domain-containing protein</fullName>
    </recommendedName>
</protein>
<evidence type="ECO:0000313" key="1">
    <source>
        <dbReference type="EMBL" id="BDQ37440.1"/>
    </source>
</evidence>
<name>A0ABM8B108_9BACT</name>
<dbReference type="SUPFAM" id="SSF53850">
    <property type="entry name" value="Periplasmic binding protein-like II"/>
    <property type="match status" value="1"/>
</dbReference>
<dbReference type="Proteomes" id="UP001317742">
    <property type="component" value="Chromosome"/>
</dbReference>
<keyword evidence="2" id="KW-1185">Reference proteome</keyword>
<evidence type="ECO:0008006" key="3">
    <source>
        <dbReference type="Google" id="ProtNLM"/>
    </source>
</evidence>
<accession>A0ABM8B108</accession>
<sequence>MRLQIIVLALTIVCIGTNAYSMDHIKLSPDFKSDCYIYTLLGKALEVTKRTDGPFTISQAPLGMKRNRALYELVEGSNINIHIAATRREWESKTLPIRIPIIKGLLGYRLFLINKKDARLFKKIVNIEKLKKLRAGSGQQWTTTAVLLDAGFTVITGSDYEGLFGMLEANRFDYFPRGINEIFFELEAQKQKHPDLDIDSALALYFPTPSYFFISPQHPHLADRIQRGLEILIQTGEFDTMFNKEFATSISRAKLNSRKLFVIENPFLTDKTPFDRPELWFSPDASTP</sequence>
<evidence type="ECO:0000313" key="2">
    <source>
        <dbReference type="Proteomes" id="UP001317742"/>
    </source>
</evidence>
<organism evidence="1 2">
    <name type="scientific">Pseudodesulfovibrio nedwellii</name>
    <dbReference type="NCBI Taxonomy" id="2973072"/>
    <lineage>
        <taxon>Bacteria</taxon>
        <taxon>Pseudomonadati</taxon>
        <taxon>Thermodesulfobacteriota</taxon>
        <taxon>Desulfovibrionia</taxon>
        <taxon>Desulfovibrionales</taxon>
        <taxon>Desulfovibrionaceae</taxon>
    </lineage>
</organism>